<dbReference type="Pfam" id="PF02321">
    <property type="entry name" value="OEP"/>
    <property type="match status" value="2"/>
</dbReference>
<keyword evidence="3" id="KW-1134">Transmembrane beta strand</keyword>
<dbReference type="PANTHER" id="PTHR30203:SF32">
    <property type="entry name" value="CATION EFFLUX SYSTEM PROTEIN CUSC"/>
    <property type="match status" value="1"/>
</dbReference>
<gene>
    <name evidence="5" type="ORF">AB3G37_12965</name>
</gene>
<dbReference type="SUPFAM" id="SSF56954">
    <property type="entry name" value="Outer membrane efflux proteins (OEP)"/>
    <property type="match status" value="1"/>
</dbReference>
<evidence type="ECO:0000256" key="4">
    <source>
        <dbReference type="SAM" id="Coils"/>
    </source>
</evidence>
<dbReference type="PANTHER" id="PTHR30203">
    <property type="entry name" value="OUTER MEMBRANE CATION EFFLUX PROTEIN"/>
    <property type="match status" value="1"/>
</dbReference>
<evidence type="ECO:0000256" key="3">
    <source>
        <dbReference type="RuleBase" id="RU362097"/>
    </source>
</evidence>
<evidence type="ECO:0000256" key="2">
    <source>
        <dbReference type="ARBA" id="ARBA00007613"/>
    </source>
</evidence>
<dbReference type="AlphaFoldDB" id="A0AB39VK08"/>
<dbReference type="GO" id="GO:0009279">
    <property type="term" value="C:cell outer membrane"/>
    <property type="evidence" value="ECO:0007669"/>
    <property type="project" value="UniProtKB-SubCell"/>
</dbReference>
<accession>A0AB39VK08</accession>
<dbReference type="GO" id="GO:0015562">
    <property type="term" value="F:efflux transmembrane transporter activity"/>
    <property type="evidence" value="ECO:0007669"/>
    <property type="project" value="InterPro"/>
</dbReference>
<keyword evidence="3" id="KW-0812">Transmembrane</keyword>
<dbReference type="NCBIfam" id="TIGR01845">
    <property type="entry name" value="outer_NodT"/>
    <property type="match status" value="1"/>
</dbReference>
<protein>
    <submittedName>
        <fullName evidence="5">Efflux transporter outer membrane subunit</fullName>
    </submittedName>
</protein>
<evidence type="ECO:0000313" key="5">
    <source>
        <dbReference type="EMBL" id="XDU70502.1"/>
    </source>
</evidence>
<organism evidence="5">
    <name type="scientific">Rouxiella sp. WC2420</name>
    <dbReference type="NCBI Taxonomy" id="3234145"/>
    <lineage>
        <taxon>Bacteria</taxon>
        <taxon>Pseudomonadati</taxon>
        <taxon>Pseudomonadota</taxon>
        <taxon>Gammaproteobacteria</taxon>
        <taxon>Enterobacterales</taxon>
        <taxon>Yersiniaceae</taxon>
        <taxon>Rouxiella</taxon>
    </lineage>
</organism>
<evidence type="ECO:0000256" key="1">
    <source>
        <dbReference type="ARBA" id="ARBA00004459"/>
    </source>
</evidence>
<dbReference type="EMBL" id="CP165628">
    <property type="protein sequence ID" value="XDU70502.1"/>
    <property type="molecule type" value="Genomic_DNA"/>
</dbReference>
<keyword evidence="4" id="KW-0175">Coiled coil</keyword>
<keyword evidence="3" id="KW-0449">Lipoprotein</keyword>
<proteinExistence type="inferred from homology"/>
<keyword evidence="3" id="KW-0472">Membrane</keyword>
<feature type="coiled-coil region" evidence="4">
    <location>
        <begin position="387"/>
        <end position="417"/>
    </location>
</feature>
<sequence>MMQLSGCNLLRSKPPARPAIPANWQAATVTSPVNIATGVNRLSGQNRISDSTAPDNLSLTAGKDFWSSLGDPDLTRVLQIALRQNDNLKLSQLQLKLSRLQAALTGLSRWPTPLVSLNTGVSRPLKSSGDFSPVTYRNAGLNAALSYPLDIWGSAQAQRQAADLDAQASEDDWHSARLAIRISVAQSRWQIAYLNRLLVNAQADLKVAADTSHLAEVRYQAGATSRGEVIFAQRQLSEQRTILLTLVQQREEARHAFSLLMGDAPQQKQSELADLDDVALPVPAPGLPADLLSRRADVHAAELRLLSSLANADAVRLSFYPSLNLTASYGTSSPSLTDYLANPVAALAAVLTLPMVQFNTARYTRQSAEAVYQANAVSFKKTLYNALRETEDALTARQQLAEEAKELAQSLKLSQQVERLTLTRWQQGGSDIQPWLEAQRTLRQARIRQLENVLARKNNALQLYAALGGDYAG</sequence>
<dbReference type="InterPro" id="IPR010131">
    <property type="entry name" value="MdtP/NodT-like"/>
</dbReference>
<dbReference type="Gene3D" id="1.20.1600.10">
    <property type="entry name" value="Outer membrane efflux proteins (OEP)"/>
    <property type="match status" value="1"/>
</dbReference>
<name>A0AB39VK08_9GAMM</name>
<comment type="subcellular location">
    <subcellularLocation>
        <location evidence="1 3">Cell outer membrane</location>
        <topology evidence="1 3">Lipid-anchor</topology>
    </subcellularLocation>
</comment>
<reference evidence="5" key="1">
    <citation type="submission" date="2024-07" db="EMBL/GenBank/DDBJ databases">
        <authorList>
            <person name="Biller S.J."/>
        </authorList>
    </citation>
    <scope>NUCLEOTIDE SEQUENCE</scope>
    <source>
        <strain evidence="5">WC2420</strain>
    </source>
</reference>
<dbReference type="InterPro" id="IPR003423">
    <property type="entry name" value="OMP_efflux"/>
</dbReference>
<dbReference type="RefSeq" id="WP_369788027.1">
    <property type="nucleotide sequence ID" value="NZ_CP165628.1"/>
</dbReference>
<keyword evidence="3" id="KW-0564">Palmitate</keyword>
<dbReference type="Gene3D" id="2.20.200.10">
    <property type="entry name" value="Outer membrane efflux proteins (OEP)"/>
    <property type="match status" value="1"/>
</dbReference>
<comment type="similarity">
    <text evidence="2 3">Belongs to the outer membrane factor (OMF) (TC 1.B.17) family.</text>
</comment>